<feature type="transmembrane region" description="Helical" evidence="1">
    <location>
        <begin position="7"/>
        <end position="26"/>
    </location>
</feature>
<keyword evidence="1" id="KW-1133">Transmembrane helix</keyword>
<feature type="transmembrane region" description="Helical" evidence="1">
    <location>
        <begin position="32"/>
        <end position="52"/>
    </location>
</feature>
<evidence type="ECO:0000313" key="3">
    <source>
        <dbReference type="Proteomes" id="UP000823775"/>
    </source>
</evidence>
<evidence type="ECO:0000256" key="1">
    <source>
        <dbReference type="SAM" id="Phobius"/>
    </source>
</evidence>
<reference evidence="2 3" key="1">
    <citation type="journal article" date="2021" name="BMC Genomics">
        <title>Datura genome reveals duplications of psychoactive alkaloid biosynthetic genes and high mutation rate following tissue culture.</title>
        <authorList>
            <person name="Rajewski A."/>
            <person name="Carter-House D."/>
            <person name="Stajich J."/>
            <person name="Litt A."/>
        </authorList>
    </citation>
    <scope>NUCLEOTIDE SEQUENCE [LARGE SCALE GENOMIC DNA]</scope>
    <source>
        <strain evidence="2">AR-01</strain>
    </source>
</reference>
<gene>
    <name evidence="2" type="ORF">HAX54_035552</name>
</gene>
<evidence type="ECO:0000313" key="2">
    <source>
        <dbReference type="EMBL" id="MCD7457618.1"/>
    </source>
</evidence>
<proteinExistence type="predicted"/>
<comment type="caution">
    <text evidence="2">The sequence shown here is derived from an EMBL/GenBank/DDBJ whole genome shotgun (WGS) entry which is preliminary data.</text>
</comment>
<keyword evidence="3" id="KW-1185">Reference proteome</keyword>
<keyword evidence="1" id="KW-0472">Membrane</keyword>
<name>A0ABS8SFP2_DATST</name>
<keyword evidence="1" id="KW-0812">Transmembrane</keyword>
<accession>A0ABS8SFP2</accession>
<dbReference type="EMBL" id="JACEIK010000465">
    <property type="protein sequence ID" value="MCD7457618.1"/>
    <property type="molecule type" value="Genomic_DNA"/>
</dbReference>
<sequence length="89" mass="10070">MVRRKMRINYSFGPTVTLSVNVVVIFNEHAIVFSLTITSLCAYGVAVLVQVVKVENLRPGITVRAMRLKPGIDSDTIISRGYYEECRHR</sequence>
<organism evidence="2 3">
    <name type="scientific">Datura stramonium</name>
    <name type="common">Jimsonweed</name>
    <name type="synonym">Common thornapple</name>
    <dbReference type="NCBI Taxonomy" id="4076"/>
    <lineage>
        <taxon>Eukaryota</taxon>
        <taxon>Viridiplantae</taxon>
        <taxon>Streptophyta</taxon>
        <taxon>Embryophyta</taxon>
        <taxon>Tracheophyta</taxon>
        <taxon>Spermatophyta</taxon>
        <taxon>Magnoliopsida</taxon>
        <taxon>eudicotyledons</taxon>
        <taxon>Gunneridae</taxon>
        <taxon>Pentapetalae</taxon>
        <taxon>asterids</taxon>
        <taxon>lamiids</taxon>
        <taxon>Solanales</taxon>
        <taxon>Solanaceae</taxon>
        <taxon>Solanoideae</taxon>
        <taxon>Datureae</taxon>
        <taxon>Datura</taxon>
    </lineage>
</organism>
<dbReference type="Proteomes" id="UP000823775">
    <property type="component" value="Unassembled WGS sequence"/>
</dbReference>
<protein>
    <submittedName>
        <fullName evidence="2">Uncharacterized protein</fullName>
    </submittedName>
</protein>